<accession>A0AAW1P755</accession>
<feature type="region of interest" description="Disordered" evidence="1">
    <location>
        <begin position="376"/>
        <end position="403"/>
    </location>
</feature>
<organism evidence="3 4">
    <name type="scientific">[Myrmecia] bisecta</name>
    <dbReference type="NCBI Taxonomy" id="41462"/>
    <lineage>
        <taxon>Eukaryota</taxon>
        <taxon>Viridiplantae</taxon>
        <taxon>Chlorophyta</taxon>
        <taxon>core chlorophytes</taxon>
        <taxon>Trebouxiophyceae</taxon>
        <taxon>Trebouxiales</taxon>
        <taxon>Trebouxiaceae</taxon>
        <taxon>Myrmecia</taxon>
    </lineage>
</organism>
<evidence type="ECO:0000313" key="4">
    <source>
        <dbReference type="Proteomes" id="UP001489004"/>
    </source>
</evidence>
<evidence type="ECO:0000259" key="2">
    <source>
        <dbReference type="PROSITE" id="PS51698"/>
    </source>
</evidence>
<name>A0AAW1P755_9CHLO</name>
<gene>
    <name evidence="3" type="ORF">WJX72_002545</name>
</gene>
<dbReference type="AlphaFoldDB" id="A0AAW1P755"/>
<dbReference type="Gene3D" id="3.30.40.10">
    <property type="entry name" value="Zinc/RING finger domain, C3HC4 (zinc finger)"/>
    <property type="match status" value="1"/>
</dbReference>
<reference evidence="3 4" key="1">
    <citation type="journal article" date="2024" name="Nat. Commun.">
        <title>Phylogenomics reveals the evolutionary origins of lichenization in chlorophyte algae.</title>
        <authorList>
            <person name="Puginier C."/>
            <person name="Libourel C."/>
            <person name="Otte J."/>
            <person name="Skaloud P."/>
            <person name="Haon M."/>
            <person name="Grisel S."/>
            <person name="Petersen M."/>
            <person name="Berrin J.G."/>
            <person name="Delaux P.M."/>
            <person name="Dal Grande F."/>
            <person name="Keller J."/>
        </authorList>
    </citation>
    <scope>NUCLEOTIDE SEQUENCE [LARGE SCALE GENOMIC DNA]</scope>
    <source>
        <strain evidence="3 4">SAG 2043</strain>
    </source>
</reference>
<comment type="caution">
    <text evidence="3">The sequence shown here is derived from an EMBL/GenBank/DDBJ whole genome shotgun (WGS) entry which is preliminary data.</text>
</comment>
<feature type="domain" description="U-box" evidence="2">
    <location>
        <begin position="251"/>
        <end position="327"/>
    </location>
</feature>
<dbReference type="Pfam" id="PF04564">
    <property type="entry name" value="U-box"/>
    <property type="match status" value="1"/>
</dbReference>
<dbReference type="EMBL" id="JALJOR010000019">
    <property type="protein sequence ID" value="KAK9803892.1"/>
    <property type="molecule type" value="Genomic_DNA"/>
</dbReference>
<dbReference type="SMART" id="SM00504">
    <property type="entry name" value="Ubox"/>
    <property type="match status" value="1"/>
</dbReference>
<keyword evidence="4" id="KW-1185">Reference proteome</keyword>
<evidence type="ECO:0000256" key="1">
    <source>
        <dbReference type="SAM" id="MobiDB-lite"/>
    </source>
</evidence>
<dbReference type="InterPro" id="IPR036537">
    <property type="entry name" value="Adaptor_Cbl_N_dom_sf"/>
</dbReference>
<dbReference type="PROSITE" id="PS51698">
    <property type="entry name" value="U_BOX"/>
    <property type="match status" value="1"/>
</dbReference>
<protein>
    <recommendedName>
        <fullName evidence="2">U-box domain-containing protein</fullName>
    </recommendedName>
</protein>
<proteinExistence type="predicted"/>
<dbReference type="Proteomes" id="UP001489004">
    <property type="component" value="Unassembled WGS sequence"/>
</dbReference>
<dbReference type="GO" id="GO:0016567">
    <property type="term" value="P:protein ubiquitination"/>
    <property type="evidence" value="ECO:0007669"/>
    <property type="project" value="InterPro"/>
</dbReference>
<dbReference type="SUPFAM" id="SSF57850">
    <property type="entry name" value="RING/U-box"/>
    <property type="match status" value="1"/>
</dbReference>
<dbReference type="InterPro" id="IPR045185">
    <property type="entry name" value="PUB22/23/24-like"/>
</dbReference>
<dbReference type="GO" id="GO:0007166">
    <property type="term" value="P:cell surface receptor signaling pathway"/>
    <property type="evidence" value="ECO:0007669"/>
    <property type="project" value="InterPro"/>
</dbReference>
<dbReference type="PANTHER" id="PTHR22849">
    <property type="entry name" value="WDSAM1 PROTEIN"/>
    <property type="match status" value="1"/>
</dbReference>
<evidence type="ECO:0000313" key="3">
    <source>
        <dbReference type="EMBL" id="KAK9803892.1"/>
    </source>
</evidence>
<dbReference type="GO" id="GO:0061630">
    <property type="term" value="F:ubiquitin protein ligase activity"/>
    <property type="evidence" value="ECO:0007669"/>
    <property type="project" value="InterPro"/>
</dbReference>
<dbReference type="InterPro" id="IPR013083">
    <property type="entry name" value="Znf_RING/FYVE/PHD"/>
</dbReference>
<dbReference type="PANTHER" id="PTHR22849:SF164">
    <property type="entry name" value="U-BOX DOMAIN-CONTAINING PROTEIN"/>
    <property type="match status" value="1"/>
</dbReference>
<sequence length="501" mass="53841">MSILGELSTLASWSYHIGCAAFQARSNRSDCRVLGTHLLTLQGILEEEEAQGALAVTTRAVASKSTGRSRYRSEDLRGALAQAQALVKKCELRKAPVALLLSSVTAAEFQSVSHRLALCLQQLVVASTQGQNMQLQKLAEALGNSRFEACQAIKDLHATVEVGFNKSHNELATVTQQQTEEIKAAILAAAGGAPSAALIAGLQEELQEQRANKENLEIYYLQLVIDVLSAESLGAGSSTGCAPADLPADPSPPAELCCPIGHEMMEDLVMLVKTSETYDRKNIEGWFARGHRTCPVSGHRILRDLTLVPNRSIYRLVEGWKDYKGPQLIGAGGRDRGGCCGTSTAERPAEAAVIAKREREEQARTEAVKQEHAEMQVEHARTQAAGKASQQAEPEAAGDKPGGMAVLAVNSRSLGRRLFGKQKPKVEVPATPRRSNVIPYSQYRSVESATIRKQLGLDGQGCLPGYAYKTGCHGLGYYIDAQLATGQAQLGRAQTDIDGVE</sequence>
<dbReference type="InterPro" id="IPR003613">
    <property type="entry name" value="Ubox_domain"/>
</dbReference>
<dbReference type="Gene3D" id="1.20.930.20">
    <property type="entry name" value="Adaptor protein Cbl, N-terminal domain"/>
    <property type="match status" value="1"/>
</dbReference>